<accession>A0A6L2MRX6</accession>
<gene>
    <name evidence="5" type="ORF">Tci_047083</name>
</gene>
<dbReference type="InterPro" id="IPR025724">
    <property type="entry name" value="GAG-pre-integrase_dom"/>
</dbReference>
<dbReference type="InterPro" id="IPR036397">
    <property type="entry name" value="RNaseH_sf"/>
</dbReference>
<dbReference type="InterPro" id="IPR013103">
    <property type="entry name" value="RVT_2"/>
</dbReference>
<evidence type="ECO:0000256" key="2">
    <source>
        <dbReference type="ARBA" id="ARBA00022801"/>
    </source>
</evidence>
<dbReference type="InterPro" id="IPR001584">
    <property type="entry name" value="Integrase_cat-core"/>
</dbReference>
<proteinExistence type="predicted"/>
<dbReference type="EMBL" id="BKCJ010007016">
    <property type="protein sequence ID" value="GEU75105.1"/>
    <property type="molecule type" value="Genomic_DNA"/>
</dbReference>
<dbReference type="SUPFAM" id="SSF53098">
    <property type="entry name" value="Ribonuclease H-like"/>
    <property type="match status" value="1"/>
</dbReference>
<dbReference type="InterPro" id="IPR057670">
    <property type="entry name" value="SH3_retrovirus"/>
</dbReference>
<feature type="region of interest" description="Disordered" evidence="3">
    <location>
        <begin position="944"/>
        <end position="1013"/>
    </location>
</feature>
<dbReference type="PROSITE" id="PS50994">
    <property type="entry name" value="INTEGRASE"/>
    <property type="match status" value="1"/>
</dbReference>
<evidence type="ECO:0000256" key="3">
    <source>
        <dbReference type="SAM" id="MobiDB-lite"/>
    </source>
</evidence>
<sequence length="1717" mass="194387">MIGDRSRLRNFVKKFTGTVRFENNHFGAIMGYGDYVIGESVISRVYYVKGLRHNLFSVRQFCDSDLEVALRKHSCYVRDTDGVELIKGSRGSNLYTISVEDIMKSSSICLLSKASKTKSWLWHRRLNHLNFGKSKKHTHLPKVKNTNLEVFNTLHMDLCRPMRVQTINGKKYILVIVDDYTWFTWVKFLRTKDETPKVVIKFLKQIQVGLNKTVKFIHTDNDTEFVNHDLTHYYESVGIFHQKSVLRTPQQNGVVERRNQTLVEAARTMLVFSKALMFLCAEAIATSCYTKNWSLIHTRHNRTPYELVHNKKPALTFLRVFGALCYPTNDSEDLGKLQPTADIGIFVGYAPSRKGYRIYNKRTRRIMETIHVQFDELSEPMAPVQLIPVPVNSAGTPSSTAIDQDAPSPSHSASSSALQSPCLHQRVTAESTLMDENSFALVNNDPFMNIFAPEPTSAASSFGDASSAISTYFTQILHHLRKLSKDHPIDNVIGNLSRPEEVYVSQPEGFIDPDHLTHVYHLKKALYYLKQDPRAWQTYSSVQIYVDDIIFSSTDPKACDIFSNEMSSKFQMSMMGQMSFFLGLQVSQNPRGIFINQSKFTIKILRKFGMDSCDPIDTPMMDRLKLDEDPLEISVDQTRFRSMVGSLMYLIASRPDLVFAVCMCARYQASSSKKHLEALKRVFSAIALCCNNVQHSSSRTYSPKHYQGSGSNFYSRDLRVKMFLDTMDDINIPANDAPAEQAHAVAPPTRTDDQILPSSNWVPIGKSDCVLDVQKSQRNHTFLIALDEQWFNLHKDILRDALDITPTNDNTPFVAPPLSDTVIEYVNTLGYPSTLRNVSAMSVNALYQPWRAILSMINMCLTGKTAGFDRPRHPVLQILKNLATASCGKKKTTYQLIPSIRYVGKDGREIFGMPIPDALLTDEIKRAPYYGEYQEHVAKYQQHLDAEHGKATERGAIESSKATKVTKPKAAMATKPASDPKPKPTPTQPPKAALEKKRKLVQETHDEPSLTKRSKGGLVRKICKHMSSLKLVDVPSAEDVSEQAERTEGPARPVVIREPDSGRFQPLPKTLKNKSPVDQFIFYRRTPMPVEASGPVESPSLDAELALTDSETESEDEVPKIHTGDQDEGQARPNPGIQDEGQVGPNPGVQDESQARSNPGDAAGSQPQSKLSFTDQFFVKKQQEEEQGKTNAEAEVQLMVSVPIHQDISSVPPMTTLHIDKLEQHMANLLQYNLALEERLDKHGSRLYKLENLNIPHQVSKALDEIVTDAVDWVMQALLRARFSDLPAVDMKKFSNNGCLKINPMKLMKITRRASGSSQFPLPPPPSSTGISGYTQQQGSKASSLSKFAALALPSMAWTTSDIRYELAGLSGTQELSPTYSLILDDSIPKEQVHLSDDDDFENDHLPIADLRKGWWKPLPVEEKPATPEPTWTIHSSNTGDMMNFLNWYCRQFQMEECHKLLTDQVDWTNPYRDQVSVNVNRPLPLGGPPGHVTIQSQFFFNKDLEYLRHGSKGSSPALSISKMKATSYPDFGFELLVQKQMWIEDVCTYDISAKSYMRILSVVKIKAYSRYGYDYLSEIVLRRADLQEHMIAEKDFKNMYPSDFEDLNLLLLQGHLDHLPGSDRKMLSTAVKLWTRNLVIRQRVEDFQLVVFPVNKNEQNIMRFNEIYKFSDGTLNRSLEALAYRVKEFKIKCSIRAIEDEKDLPELEMLCWWTSS</sequence>
<dbReference type="Pfam" id="PF07727">
    <property type="entry name" value="RVT_2"/>
    <property type="match status" value="1"/>
</dbReference>
<evidence type="ECO:0000259" key="4">
    <source>
        <dbReference type="PROSITE" id="PS50994"/>
    </source>
</evidence>
<dbReference type="PANTHER" id="PTHR42648">
    <property type="entry name" value="TRANSPOSASE, PUTATIVE-RELATED"/>
    <property type="match status" value="1"/>
</dbReference>
<name>A0A6L2MRX6_TANCI</name>
<dbReference type="Pfam" id="PF00665">
    <property type="entry name" value="rve"/>
    <property type="match status" value="1"/>
</dbReference>
<evidence type="ECO:0000313" key="5">
    <source>
        <dbReference type="EMBL" id="GEU75105.1"/>
    </source>
</evidence>
<dbReference type="GO" id="GO:0003676">
    <property type="term" value="F:nucleic acid binding"/>
    <property type="evidence" value="ECO:0007669"/>
    <property type="project" value="InterPro"/>
</dbReference>
<feature type="compositionally biased region" description="Low complexity" evidence="3">
    <location>
        <begin position="406"/>
        <end position="421"/>
    </location>
</feature>
<feature type="domain" description="Integrase catalytic" evidence="4">
    <location>
        <begin position="137"/>
        <end position="312"/>
    </location>
</feature>
<dbReference type="Pfam" id="PF13976">
    <property type="entry name" value="gag_pre-integrs"/>
    <property type="match status" value="1"/>
</dbReference>
<dbReference type="GO" id="GO:0016787">
    <property type="term" value="F:hydrolase activity"/>
    <property type="evidence" value="ECO:0007669"/>
    <property type="project" value="UniProtKB-KW"/>
</dbReference>
<organism evidence="5">
    <name type="scientific">Tanacetum cinerariifolium</name>
    <name type="common">Dalmatian daisy</name>
    <name type="synonym">Chrysanthemum cinerariifolium</name>
    <dbReference type="NCBI Taxonomy" id="118510"/>
    <lineage>
        <taxon>Eukaryota</taxon>
        <taxon>Viridiplantae</taxon>
        <taxon>Streptophyta</taxon>
        <taxon>Embryophyta</taxon>
        <taxon>Tracheophyta</taxon>
        <taxon>Spermatophyta</taxon>
        <taxon>Magnoliopsida</taxon>
        <taxon>eudicotyledons</taxon>
        <taxon>Gunneridae</taxon>
        <taxon>Pentapetalae</taxon>
        <taxon>asterids</taxon>
        <taxon>campanulids</taxon>
        <taxon>Asterales</taxon>
        <taxon>Asteraceae</taxon>
        <taxon>Asteroideae</taxon>
        <taxon>Anthemideae</taxon>
        <taxon>Anthemidinae</taxon>
        <taxon>Tanacetum</taxon>
    </lineage>
</organism>
<dbReference type="Pfam" id="PF25597">
    <property type="entry name" value="SH3_retrovirus"/>
    <property type="match status" value="1"/>
</dbReference>
<reference evidence="5" key="1">
    <citation type="journal article" date="2019" name="Sci. Rep.">
        <title>Draft genome of Tanacetum cinerariifolium, the natural source of mosquito coil.</title>
        <authorList>
            <person name="Yamashiro T."/>
            <person name="Shiraishi A."/>
            <person name="Satake H."/>
            <person name="Nakayama K."/>
        </authorList>
    </citation>
    <scope>NUCLEOTIDE SEQUENCE</scope>
</reference>
<dbReference type="PANTHER" id="PTHR42648:SF18">
    <property type="entry name" value="RETROTRANSPOSON, UNCLASSIFIED-LIKE PROTEIN"/>
    <property type="match status" value="1"/>
</dbReference>
<comment type="caution">
    <text evidence="5">The sequence shown here is derived from an EMBL/GenBank/DDBJ whole genome shotgun (WGS) entry which is preliminary data.</text>
</comment>
<dbReference type="GO" id="GO:0015074">
    <property type="term" value="P:DNA integration"/>
    <property type="evidence" value="ECO:0007669"/>
    <property type="project" value="InterPro"/>
</dbReference>
<protein>
    <submittedName>
        <fullName evidence="5">Retrovirus-related Pol polyprotein from transposon TNT 1-94</fullName>
    </submittedName>
</protein>
<dbReference type="InterPro" id="IPR039537">
    <property type="entry name" value="Retrotran_Ty1/copia-like"/>
</dbReference>
<feature type="compositionally biased region" description="Basic and acidic residues" evidence="3">
    <location>
        <begin position="1000"/>
        <end position="1010"/>
    </location>
</feature>
<dbReference type="InterPro" id="IPR012337">
    <property type="entry name" value="RNaseH-like_sf"/>
</dbReference>
<feature type="compositionally biased region" description="Basic and acidic residues" evidence="3">
    <location>
        <begin position="1043"/>
        <end position="1061"/>
    </location>
</feature>
<dbReference type="GO" id="GO:0046872">
    <property type="term" value="F:metal ion binding"/>
    <property type="evidence" value="ECO:0007669"/>
    <property type="project" value="UniProtKB-KW"/>
</dbReference>
<feature type="region of interest" description="Disordered" evidence="3">
    <location>
        <begin position="1314"/>
        <end position="1337"/>
    </location>
</feature>
<keyword evidence="2" id="KW-0378">Hydrolase</keyword>
<evidence type="ECO:0000256" key="1">
    <source>
        <dbReference type="ARBA" id="ARBA00022723"/>
    </source>
</evidence>
<dbReference type="Gene3D" id="3.30.420.10">
    <property type="entry name" value="Ribonuclease H-like superfamily/Ribonuclease H"/>
    <property type="match status" value="1"/>
</dbReference>
<keyword evidence="1" id="KW-0479">Metal-binding</keyword>
<feature type="region of interest" description="Disordered" evidence="3">
    <location>
        <begin position="1106"/>
        <end position="1170"/>
    </location>
</feature>
<feature type="region of interest" description="Disordered" evidence="3">
    <location>
        <begin position="1035"/>
        <end position="1072"/>
    </location>
</feature>
<feature type="region of interest" description="Disordered" evidence="3">
    <location>
        <begin position="395"/>
        <end position="421"/>
    </location>
</feature>
<feature type="compositionally biased region" description="Basic and acidic residues" evidence="3">
    <location>
        <begin position="944"/>
        <end position="956"/>
    </location>
</feature>
<feature type="compositionally biased region" description="Low complexity" evidence="3">
    <location>
        <begin position="959"/>
        <end position="977"/>
    </location>
</feature>